<evidence type="ECO:0000256" key="1">
    <source>
        <dbReference type="ARBA" id="ARBA00022737"/>
    </source>
</evidence>
<dbReference type="PANTHER" id="PTHR11764:SF48">
    <property type="entry name" value="TERPENE CYCLASE_MUTASE FAMILY MEMBER"/>
    <property type="match status" value="1"/>
</dbReference>
<organism evidence="3 4">
    <name type="scientific">Hibiscus trionum</name>
    <name type="common">Flower of an hour</name>
    <dbReference type="NCBI Taxonomy" id="183268"/>
    <lineage>
        <taxon>Eukaryota</taxon>
        <taxon>Viridiplantae</taxon>
        <taxon>Streptophyta</taxon>
        <taxon>Embryophyta</taxon>
        <taxon>Tracheophyta</taxon>
        <taxon>Spermatophyta</taxon>
        <taxon>Magnoliopsida</taxon>
        <taxon>eudicotyledons</taxon>
        <taxon>Gunneridae</taxon>
        <taxon>Pentapetalae</taxon>
        <taxon>rosids</taxon>
        <taxon>malvids</taxon>
        <taxon>Malvales</taxon>
        <taxon>Malvaceae</taxon>
        <taxon>Malvoideae</taxon>
        <taxon>Hibiscus</taxon>
    </lineage>
</organism>
<dbReference type="GO" id="GO:0042300">
    <property type="term" value="F:beta-amyrin synthase activity"/>
    <property type="evidence" value="ECO:0007669"/>
    <property type="project" value="TreeGrafter"/>
</dbReference>
<dbReference type="PANTHER" id="PTHR11764">
    <property type="entry name" value="TERPENE CYCLASE/MUTASE FAMILY MEMBER"/>
    <property type="match status" value="1"/>
</dbReference>
<dbReference type="OrthoDB" id="1717038at2759"/>
<proteinExistence type="predicted"/>
<keyword evidence="1" id="KW-0677">Repeat</keyword>
<dbReference type="Pfam" id="PF13243">
    <property type="entry name" value="SQHop_cyclase_C"/>
    <property type="match status" value="1"/>
</dbReference>
<sequence length="118" mass="13163">MQALLRSELRLKKLALTSITIDLKFSLVLISYGKESNLVNTAQALMGLIFTGQAERDPTPLHRAAKLLINSQLTNGGFPQQGAGGSFFKNCLLHYASYRNAFPLWALGEYRKHVWPSK</sequence>
<accession>A0A9W7MUV2</accession>
<feature type="domain" description="Squalene cyclase C-terminal" evidence="2">
    <location>
        <begin position="35"/>
        <end position="112"/>
    </location>
</feature>
<dbReference type="Proteomes" id="UP001165190">
    <property type="component" value="Unassembled WGS sequence"/>
</dbReference>
<dbReference type="Gene3D" id="1.50.10.20">
    <property type="match status" value="1"/>
</dbReference>
<name>A0A9W7MUV2_HIBTR</name>
<dbReference type="GO" id="GO:0016104">
    <property type="term" value="P:triterpenoid biosynthetic process"/>
    <property type="evidence" value="ECO:0007669"/>
    <property type="project" value="InterPro"/>
</dbReference>
<keyword evidence="4" id="KW-1185">Reference proteome</keyword>
<dbReference type="AlphaFoldDB" id="A0A9W7MUV2"/>
<protein>
    <recommendedName>
        <fullName evidence="2">Squalene cyclase C-terminal domain-containing protein</fullName>
    </recommendedName>
</protein>
<evidence type="ECO:0000313" key="3">
    <source>
        <dbReference type="EMBL" id="GMJ14292.1"/>
    </source>
</evidence>
<evidence type="ECO:0000313" key="4">
    <source>
        <dbReference type="Proteomes" id="UP001165190"/>
    </source>
</evidence>
<comment type="caution">
    <text evidence="3">The sequence shown here is derived from an EMBL/GenBank/DDBJ whole genome shotgun (WGS) entry which is preliminary data.</text>
</comment>
<evidence type="ECO:0000259" key="2">
    <source>
        <dbReference type="Pfam" id="PF13243"/>
    </source>
</evidence>
<dbReference type="InterPro" id="IPR008930">
    <property type="entry name" value="Terpenoid_cyclase/PrenylTrfase"/>
</dbReference>
<dbReference type="InterPro" id="IPR032696">
    <property type="entry name" value="SQ_cyclase_C"/>
</dbReference>
<dbReference type="GO" id="GO:0005811">
    <property type="term" value="C:lipid droplet"/>
    <property type="evidence" value="ECO:0007669"/>
    <property type="project" value="InterPro"/>
</dbReference>
<reference evidence="3" key="1">
    <citation type="submission" date="2023-05" db="EMBL/GenBank/DDBJ databases">
        <title>Genome and transcriptome analyses reveal genes involved in the formation of fine ridges on petal epidermal cells in Hibiscus trionum.</title>
        <authorList>
            <person name="Koshimizu S."/>
            <person name="Masuda S."/>
            <person name="Ishii T."/>
            <person name="Shirasu K."/>
            <person name="Hoshino A."/>
            <person name="Arita M."/>
        </authorList>
    </citation>
    <scope>NUCLEOTIDE SEQUENCE</scope>
    <source>
        <strain evidence="3">Hamamatsu line</strain>
    </source>
</reference>
<dbReference type="EMBL" id="BSYR01000069">
    <property type="protein sequence ID" value="GMJ14292.1"/>
    <property type="molecule type" value="Genomic_DNA"/>
</dbReference>
<dbReference type="InterPro" id="IPR018333">
    <property type="entry name" value="Squalene_cyclase"/>
</dbReference>
<gene>
    <name evidence="3" type="ORF">HRI_005098400</name>
</gene>
<dbReference type="SUPFAM" id="SSF48239">
    <property type="entry name" value="Terpenoid cyclases/Protein prenyltransferases"/>
    <property type="match status" value="1"/>
</dbReference>